<keyword evidence="4 7" id="KW-0418">Kinase</keyword>
<dbReference type="OrthoDB" id="193931at2759"/>
<feature type="domain" description="Protein kinase" evidence="6">
    <location>
        <begin position="4"/>
        <end position="269"/>
    </location>
</feature>
<evidence type="ECO:0000259" key="6">
    <source>
        <dbReference type="PROSITE" id="PS50011"/>
    </source>
</evidence>
<dbReference type="EMBL" id="QUTI01036190">
    <property type="protein sequence ID" value="RLO01468.1"/>
    <property type="molecule type" value="Genomic_DNA"/>
</dbReference>
<keyword evidence="1 7" id="KW-0723">Serine/threonine-protein kinase</keyword>
<dbReference type="GO" id="GO:0004674">
    <property type="term" value="F:protein serine/threonine kinase activity"/>
    <property type="evidence" value="ECO:0007669"/>
    <property type="project" value="UniProtKB-KW"/>
</dbReference>
<dbReference type="EMBL" id="VJMI01020330">
    <property type="protein sequence ID" value="KAF0704792.1"/>
    <property type="molecule type" value="Genomic_DNA"/>
</dbReference>
<sequence>MHRYTQPSALFEAPYGTVHTYLDTEHDMAQCVIKRRGNHPHDHVRAAENIDREIETTEVLNANGGHPNIIRMIEHFIEDEYSHLVLEFCNQGDLLTVQQREPTGRFDHSRSLAYFRDVVLGLQYMHKHNLAHRDLSLENIFVTDGGRCKIGDFGLSVDATVPTHASVGKMMYMAPEVVDGLKYDPKAADIWSLGVMLFVMLTGVPLFDVASSKDKLFRAVTRQGLDPVLTICQKKGFLSPAVADLLEKLLALNPDDRLYVDEILEHDAMLMQ</sequence>
<organism evidence="7">
    <name type="scientific">Aphanomyces astaci</name>
    <name type="common">Crayfish plague agent</name>
    <dbReference type="NCBI Taxonomy" id="112090"/>
    <lineage>
        <taxon>Eukaryota</taxon>
        <taxon>Sar</taxon>
        <taxon>Stramenopiles</taxon>
        <taxon>Oomycota</taxon>
        <taxon>Saprolegniomycetes</taxon>
        <taxon>Saprolegniales</taxon>
        <taxon>Verrucalvaceae</taxon>
        <taxon>Aphanomyces</taxon>
    </lineage>
</organism>
<dbReference type="PANTHER" id="PTHR24345:SF91">
    <property type="entry name" value="SERINE_THREONINE-PROTEIN KINASE PLK4"/>
    <property type="match status" value="1"/>
</dbReference>
<keyword evidence="3" id="KW-0547">Nucleotide-binding</keyword>
<reference evidence="9 10" key="2">
    <citation type="journal article" date="2018" name="J. Invertebr. Pathol.">
        <title>New genotyping method for the causative agent of crayfish plague (Aphanomyces astaci) based on whole genome data.</title>
        <authorList>
            <person name="Minardi D."/>
            <person name="Studholme D.J."/>
            <person name="van der Giezen M."/>
            <person name="Pretto T."/>
            <person name="Oidtmann B."/>
        </authorList>
    </citation>
    <scope>NUCLEOTIDE SEQUENCE [LARGE SCALE GENOMIC DNA]</scope>
    <source>
        <strain evidence="9 10">KB13</strain>
    </source>
</reference>
<dbReference type="AlphaFoldDB" id="W4FZE3"/>
<accession>W4FZE3</accession>
<dbReference type="GeneID" id="20814197"/>
<evidence type="ECO:0000256" key="1">
    <source>
        <dbReference type="ARBA" id="ARBA00022527"/>
    </source>
</evidence>
<dbReference type="STRING" id="112090.W4FZE3"/>
<dbReference type="Proteomes" id="UP000275652">
    <property type="component" value="Unassembled WGS sequence"/>
</dbReference>
<dbReference type="Pfam" id="PF00069">
    <property type="entry name" value="Pkinase"/>
    <property type="match status" value="1"/>
</dbReference>
<dbReference type="InterPro" id="IPR011009">
    <property type="entry name" value="Kinase-like_dom_sf"/>
</dbReference>
<dbReference type="InterPro" id="IPR000719">
    <property type="entry name" value="Prot_kinase_dom"/>
</dbReference>
<dbReference type="SUPFAM" id="SSF56112">
    <property type="entry name" value="Protein kinase-like (PK-like)"/>
    <property type="match status" value="1"/>
</dbReference>
<evidence type="ECO:0000313" key="11">
    <source>
        <dbReference type="Proteomes" id="UP000469452"/>
    </source>
</evidence>
<dbReference type="Proteomes" id="UP000469452">
    <property type="component" value="Unassembled WGS sequence"/>
</dbReference>
<dbReference type="Gene3D" id="1.10.510.10">
    <property type="entry name" value="Transferase(Phosphotransferase) domain 1"/>
    <property type="match status" value="1"/>
</dbReference>
<protein>
    <submittedName>
        <fullName evidence="7">Serine/threonine protein kinase</fullName>
    </submittedName>
</protein>
<gene>
    <name evidence="8" type="ORF">AaE_014754</name>
    <name evidence="9" type="ORF">DYB28_005337</name>
    <name evidence="7" type="ORF">H257_12201</name>
</gene>
<keyword evidence="5" id="KW-0067">ATP-binding</keyword>
<reference evidence="7" key="1">
    <citation type="submission" date="2013-12" db="EMBL/GenBank/DDBJ databases">
        <title>The Genome Sequence of Aphanomyces astaci APO3.</title>
        <authorList>
            <consortium name="The Broad Institute Genomics Platform"/>
            <person name="Russ C."/>
            <person name="Tyler B."/>
            <person name="van West P."/>
            <person name="Dieguez-Uribeondo J."/>
            <person name="Young S.K."/>
            <person name="Zeng Q."/>
            <person name="Gargeya S."/>
            <person name="Fitzgerald M."/>
            <person name="Abouelleil A."/>
            <person name="Alvarado L."/>
            <person name="Chapman S.B."/>
            <person name="Gainer-Dewar J."/>
            <person name="Goldberg J."/>
            <person name="Griggs A."/>
            <person name="Gujja S."/>
            <person name="Hansen M."/>
            <person name="Howarth C."/>
            <person name="Imamovic A."/>
            <person name="Ireland A."/>
            <person name="Larimer J."/>
            <person name="McCowan C."/>
            <person name="Murphy C."/>
            <person name="Pearson M."/>
            <person name="Poon T.W."/>
            <person name="Priest M."/>
            <person name="Roberts A."/>
            <person name="Saif S."/>
            <person name="Shea T."/>
            <person name="Sykes S."/>
            <person name="Wortman J."/>
            <person name="Nusbaum C."/>
            <person name="Birren B."/>
        </authorList>
    </citation>
    <scope>NUCLEOTIDE SEQUENCE [LARGE SCALE GENOMIC DNA]</scope>
    <source>
        <strain evidence="7">APO3</strain>
    </source>
</reference>
<evidence type="ECO:0000256" key="5">
    <source>
        <dbReference type="ARBA" id="ARBA00022840"/>
    </source>
</evidence>
<dbReference type="GO" id="GO:0005524">
    <property type="term" value="F:ATP binding"/>
    <property type="evidence" value="ECO:0007669"/>
    <property type="project" value="UniProtKB-KW"/>
</dbReference>
<evidence type="ECO:0000313" key="10">
    <source>
        <dbReference type="Proteomes" id="UP000275652"/>
    </source>
</evidence>
<name>W4FZE3_APHAT</name>
<dbReference type="GO" id="GO:0005634">
    <property type="term" value="C:nucleus"/>
    <property type="evidence" value="ECO:0007669"/>
    <property type="project" value="TreeGrafter"/>
</dbReference>
<reference evidence="8 11" key="3">
    <citation type="submission" date="2019-06" db="EMBL/GenBank/DDBJ databases">
        <title>Genomics analysis of Aphanomyces spp. identifies a new class of oomycete effector associated with host adaptation.</title>
        <authorList>
            <person name="Gaulin E."/>
        </authorList>
    </citation>
    <scope>NUCLEOTIDE SEQUENCE [LARGE SCALE GENOMIC DNA]</scope>
    <source>
        <strain evidence="8 11">E</strain>
    </source>
</reference>
<dbReference type="RefSeq" id="XP_009837631.1">
    <property type="nucleotide sequence ID" value="XM_009839329.1"/>
</dbReference>
<evidence type="ECO:0000256" key="2">
    <source>
        <dbReference type="ARBA" id="ARBA00022679"/>
    </source>
</evidence>
<dbReference type="VEuPathDB" id="FungiDB:H257_12201"/>
<dbReference type="PROSITE" id="PS50011">
    <property type="entry name" value="PROTEIN_KINASE_DOM"/>
    <property type="match status" value="1"/>
</dbReference>
<evidence type="ECO:0000313" key="7">
    <source>
        <dbReference type="EMBL" id="ETV72845.1"/>
    </source>
</evidence>
<dbReference type="PANTHER" id="PTHR24345">
    <property type="entry name" value="SERINE/THREONINE-PROTEIN KINASE PLK"/>
    <property type="match status" value="1"/>
</dbReference>
<evidence type="ECO:0000313" key="8">
    <source>
        <dbReference type="EMBL" id="KAF0704792.1"/>
    </source>
</evidence>
<dbReference type="EMBL" id="KI913152">
    <property type="protein sequence ID" value="ETV72845.1"/>
    <property type="molecule type" value="Genomic_DNA"/>
</dbReference>
<evidence type="ECO:0000256" key="3">
    <source>
        <dbReference type="ARBA" id="ARBA00022741"/>
    </source>
</evidence>
<evidence type="ECO:0000256" key="4">
    <source>
        <dbReference type="ARBA" id="ARBA00022777"/>
    </source>
</evidence>
<keyword evidence="2" id="KW-0808">Transferase</keyword>
<evidence type="ECO:0000313" key="9">
    <source>
        <dbReference type="EMBL" id="RLO01468.1"/>
    </source>
</evidence>
<proteinExistence type="predicted"/>